<dbReference type="GO" id="GO:0005634">
    <property type="term" value="C:nucleus"/>
    <property type="evidence" value="ECO:0007669"/>
    <property type="project" value="UniProtKB-SubCell"/>
</dbReference>
<comment type="caution">
    <text evidence="4">The sequence shown here is derived from an EMBL/GenBank/DDBJ whole genome shotgun (WGS) entry which is preliminary data.</text>
</comment>
<accession>A0AAE1LGR3</accession>
<evidence type="ECO:0000313" key="4">
    <source>
        <dbReference type="EMBL" id="KAK3919083.1"/>
    </source>
</evidence>
<evidence type="ECO:0000256" key="3">
    <source>
        <dbReference type="SAM" id="Coils"/>
    </source>
</evidence>
<evidence type="ECO:0000313" key="5">
    <source>
        <dbReference type="Proteomes" id="UP001219518"/>
    </source>
</evidence>
<dbReference type="EMBL" id="JAHWGI010000970">
    <property type="protein sequence ID" value="KAK3919083.1"/>
    <property type="molecule type" value="Genomic_DNA"/>
</dbReference>
<reference evidence="4" key="1">
    <citation type="submission" date="2021-07" db="EMBL/GenBank/DDBJ databases">
        <authorList>
            <person name="Catto M.A."/>
            <person name="Jacobson A."/>
            <person name="Kennedy G."/>
            <person name="Labadie P."/>
            <person name="Hunt B.G."/>
            <person name="Srinivasan R."/>
        </authorList>
    </citation>
    <scope>NUCLEOTIDE SEQUENCE</scope>
    <source>
        <strain evidence="4">PL_HMW_Pooled</strain>
        <tissue evidence="4">Head</tissue>
    </source>
</reference>
<dbReference type="GO" id="GO:0000978">
    <property type="term" value="F:RNA polymerase II cis-regulatory region sequence-specific DNA binding"/>
    <property type="evidence" value="ECO:0007669"/>
    <property type="project" value="TreeGrafter"/>
</dbReference>
<keyword evidence="2" id="KW-0539">Nucleus</keyword>
<sequence>FKFIVFWKCGKVRCFCLTQSYPFSCVLGVMEVPSLHGLTSGVGGTGAPGEDLNSLEAEISQLQRENARVESQMLRLRTDITAMEAHLRHDKEPQVLAPPRASNFTDYYENLRNNVMTLLEHVRIPGGCSNSAANGPPHHPYSDMRVGLGPEHFDSYLSKLQTLCEEGNGSNRTIYGSVRSTLPTPI</sequence>
<evidence type="ECO:0000256" key="2">
    <source>
        <dbReference type="ARBA" id="ARBA00023242"/>
    </source>
</evidence>
<dbReference type="PANTHER" id="PTHR10816">
    <property type="entry name" value="MYELIN TRANSCRIPTION FACTOR 1-RELATED"/>
    <property type="match status" value="1"/>
</dbReference>
<comment type="subcellular location">
    <subcellularLocation>
        <location evidence="1">Nucleus</location>
    </subcellularLocation>
</comment>
<proteinExistence type="predicted"/>
<dbReference type="PANTHER" id="PTHR10816:SF15">
    <property type="entry name" value="MYELIN TRANSCRIPTION FACTOR 1-LIKE PROTEIN"/>
    <property type="match status" value="1"/>
</dbReference>
<keyword evidence="5" id="KW-1185">Reference proteome</keyword>
<organism evidence="4 5">
    <name type="scientific">Frankliniella fusca</name>
    <dbReference type="NCBI Taxonomy" id="407009"/>
    <lineage>
        <taxon>Eukaryota</taxon>
        <taxon>Metazoa</taxon>
        <taxon>Ecdysozoa</taxon>
        <taxon>Arthropoda</taxon>
        <taxon>Hexapoda</taxon>
        <taxon>Insecta</taxon>
        <taxon>Pterygota</taxon>
        <taxon>Neoptera</taxon>
        <taxon>Paraneoptera</taxon>
        <taxon>Thysanoptera</taxon>
        <taxon>Terebrantia</taxon>
        <taxon>Thripoidea</taxon>
        <taxon>Thripidae</taxon>
        <taxon>Frankliniella</taxon>
    </lineage>
</organism>
<reference evidence="4" key="2">
    <citation type="journal article" date="2023" name="BMC Genomics">
        <title>Pest status, molecular evolution, and epigenetic factors derived from the genome assembly of Frankliniella fusca, a thysanopteran phytovirus vector.</title>
        <authorList>
            <person name="Catto M.A."/>
            <person name="Labadie P.E."/>
            <person name="Jacobson A.L."/>
            <person name="Kennedy G.G."/>
            <person name="Srinivasan R."/>
            <person name="Hunt B.G."/>
        </authorList>
    </citation>
    <scope>NUCLEOTIDE SEQUENCE</scope>
    <source>
        <strain evidence="4">PL_HMW_Pooled</strain>
    </source>
</reference>
<feature type="non-terminal residue" evidence="4">
    <location>
        <position position="1"/>
    </location>
</feature>
<gene>
    <name evidence="4" type="ORF">KUF71_008232</name>
</gene>
<dbReference type="GO" id="GO:0000981">
    <property type="term" value="F:DNA-binding transcription factor activity, RNA polymerase II-specific"/>
    <property type="evidence" value="ECO:0007669"/>
    <property type="project" value="TreeGrafter"/>
</dbReference>
<dbReference type="AlphaFoldDB" id="A0AAE1LGR3"/>
<dbReference type="Proteomes" id="UP001219518">
    <property type="component" value="Unassembled WGS sequence"/>
</dbReference>
<feature type="coiled-coil region" evidence="3">
    <location>
        <begin position="52"/>
        <end position="79"/>
    </location>
</feature>
<name>A0AAE1LGR3_9NEOP</name>
<keyword evidence="3" id="KW-0175">Coiled coil</keyword>
<evidence type="ECO:0000256" key="1">
    <source>
        <dbReference type="ARBA" id="ARBA00004123"/>
    </source>
</evidence>
<protein>
    <submittedName>
        <fullName evidence="4">Myelin transcription factor 1-like protein</fullName>
    </submittedName>
</protein>